<dbReference type="InterPro" id="IPR002912">
    <property type="entry name" value="ACT_dom"/>
</dbReference>
<dbReference type="PROSITE" id="PS51671">
    <property type="entry name" value="ACT"/>
    <property type="match status" value="1"/>
</dbReference>
<name>A0A6J6I964_9ZZZZ</name>
<gene>
    <name evidence="6" type="ORF">UFOPK1931_00256</name>
</gene>
<dbReference type="FunFam" id="3.40.50.1100:FF:000007">
    <property type="entry name" value="L-threonine dehydratase catabolic TdcB"/>
    <property type="match status" value="1"/>
</dbReference>
<dbReference type="InterPro" id="IPR044561">
    <property type="entry name" value="ACT_ThrD-II-like"/>
</dbReference>
<dbReference type="Gene3D" id="3.40.50.1100">
    <property type="match status" value="2"/>
</dbReference>
<comment type="cofactor">
    <cofactor evidence="1">
        <name>pyridoxal 5'-phosphate</name>
        <dbReference type="ChEBI" id="CHEBI:597326"/>
    </cofactor>
</comment>
<reference evidence="6" key="1">
    <citation type="submission" date="2020-05" db="EMBL/GenBank/DDBJ databases">
        <authorList>
            <person name="Chiriac C."/>
            <person name="Salcher M."/>
            <person name="Ghai R."/>
            <person name="Kavagutti S V."/>
        </authorList>
    </citation>
    <scope>NUCLEOTIDE SEQUENCE</scope>
</reference>
<accession>A0A6J6I964</accession>
<dbReference type="SUPFAM" id="SSF53686">
    <property type="entry name" value="Tryptophan synthase beta subunit-like PLP-dependent enzymes"/>
    <property type="match status" value="1"/>
</dbReference>
<dbReference type="CDD" id="cd04886">
    <property type="entry name" value="ACT_ThrD-II-like"/>
    <property type="match status" value="1"/>
</dbReference>
<evidence type="ECO:0000256" key="3">
    <source>
        <dbReference type="ARBA" id="ARBA00022898"/>
    </source>
</evidence>
<dbReference type="GO" id="GO:0004794">
    <property type="term" value="F:threonine deaminase activity"/>
    <property type="evidence" value="ECO:0007669"/>
    <property type="project" value="TreeGrafter"/>
</dbReference>
<comment type="similarity">
    <text evidence="2">Belongs to the serine/threonine dehydratase family.</text>
</comment>
<dbReference type="GO" id="GO:0006567">
    <property type="term" value="P:L-threonine catabolic process"/>
    <property type="evidence" value="ECO:0007669"/>
    <property type="project" value="TreeGrafter"/>
</dbReference>
<evidence type="ECO:0000256" key="4">
    <source>
        <dbReference type="ARBA" id="ARBA00023239"/>
    </source>
</evidence>
<organism evidence="6">
    <name type="scientific">freshwater metagenome</name>
    <dbReference type="NCBI Taxonomy" id="449393"/>
    <lineage>
        <taxon>unclassified sequences</taxon>
        <taxon>metagenomes</taxon>
        <taxon>ecological metagenomes</taxon>
    </lineage>
</organism>
<dbReference type="CDD" id="cd01562">
    <property type="entry name" value="Thr-dehyd"/>
    <property type="match status" value="1"/>
</dbReference>
<proteinExistence type="inferred from homology"/>
<dbReference type="AlphaFoldDB" id="A0A6J6I964"/>
<keyword evidence="3" id="KW-0663">Pyridoxal phosphate</keyword>
<dbReference type="GO" id="GO:0003941">
    <property type="term" value="F:L-serine ammonia-lyase activity"/>
    <property type="evidence" value="ECO:0007669"/>
    <property type="project" value="TreeGrafter"/>
</dbReference>
<dbReference type="InterPro" id="IPR036052">
    <property type="entry name" value="TrpB-like_PALP_sf"/>
</dbReference>
<evidence type="ECO:0000259" key="5">
    <source>
        <dbReference type="PROSITE" id="PS51671"/>
    </source>
</evidence>
<dbReference type="EMBL" id="CAEZVE010000028">
    <property type="protein sequence ID" value="CAB4617308.1"/>
    <property type="molecule type" value="Genomic_DNA"/>
</dbReference>
<keyword evidence="4" id="KW-0456">Lyase</keyword>
<dbReference type="FunFam" id="3.40.50.1100:FF:000005">
    <property type="entry name" value="Threonine dehydratase catabolic"/>
    <property type="match status" value="1"/>
</dbReference>
<dbReference type="Pfam" id="PF00291">
    <property type="entry name" value="PALP"/>
    <property type="match status" value="1"/>
</dbReference>
<evidence type="ECO:0000256" key="1">
    <source>
        <dbReference type="ARBA" id="ARBA00001933"/>
    </source>
</evidence>
<dbReference type="GO" id="GO:0006565">
    <property type="term" value="P:L-serine catabolic process"/>
    <property type="evidence" value="ECO:0007669"/>
    <property type="project" value="TreeGrafter"/>
</dbReference>
<dbReference type="PANTHER" id="PTHR48078:SF6">
    <property type="entry name" value="L-THREONINE DEHYDRATASE CATABOLIC TDCB"/>
    <property type="match status" value="1"/>
</dbReference>
<feature type="domain" description="ACT" evidence="5">
    <location>
        <begin position="272"/>
        <end position="351"/>
    </location>
</feature>
<dbReference type="PANTHER" id="PTHR48078">
    <property type="entry name" value="THREONINE DEHYDRATASE, MITOCHONDRIAL-RELATED"/>
    <property type="match status" value="1"/>
</dbReference>
<evidence type="ECO:0000313" key="6">
    <source>
        <dbReference type="EMBL" id="CAB4617308.1"/>
    </source>
</evidence>
<evidence type="ECO:0000256" key="2">
    <source>
        <dbReference type="ARBA" id="ARBA00010869"/>
    </source>
</evidence>
<protein>
    <submittedName>
        <fullName evidence="6">Unannotated protein</fullName>
    </submittedName>
</protein>
<sequence length="351" mass="36737">MSKLSKEEKKKGVIAASAGNHAQGVALAAKKLGIKATVYMPFGASLPKVAATRNYGAKVVLVGATFAEALKAAQEQAKETGEIFIPPFDHIDVVLGQGTVGLEIMDQHPDVSTIVVAIGGGGLAAGVAVAAKLTAQARGKKIRIIGVQAENVAPYPVSIKAGKITEVVATPTIADGIAVAKPGRVPFELIKQHIDKVVTVSENDIAQAILVLLERSKQLVEPAGAVAVAALMNGKAKAKGKTIAILSGGNMDPLLLQRVIRHGLSASDRYTNFSVMLPDRPGQLALTAEVIAGAHANVVEVLHTRHGNGLQISEVELNLSVETSGHEHRMEVVKALEKAGLRPRLEKPRED</sequence>
<dbReference type="InterPro" id="IPR050147">
    <property type="entry name" value="Ser/Thr_Dehydratase"/>
</dbReference>
<dbReference type="GO" id="GO:0009097">
    <property type="term" value="P:isoleucine biosynthetic process"/>
    <property type="evidence" value="ECO:0007669"/>
    <property type="project" value="TreeGrafter"/>
</dbReference>
<dbReference type="InterPro" id="IPR001926">
    <property type="entry name" value="TrpB-like_PALP"/>
</dbReference>